<protein>
    <recommendedName>
        <fullName evidence="4">Distal membrane-arm assembly complex protein 2</fullName>
    </recommendedName>
    <alternativeName>
        <fullName evidence="5">ATP synthase subunit s-like protein</fullName>
    </alternativeName>
</protein>
<dbReference type="GeneTree" id="ENSGT00940000160500"/>
<reference evidence="6" key="3">
    <citation type="submission" date="2025-09" db="UniProtKB">
        <authorList>
            <consortium name="Ensembl"/>
        </authorList>
    </citation>
    <scope>IDENTIFICATION</scope>
</reference>
<dbReference type="OrthoDB" id="1708588at2759"/>
<comment type="function">
    <text evidence="2">Required for the assembly of the mitochondrial NADH:ubiquinone oxidoreductase complex (complex I). Involved in the assembly of the distal region of complex I.</text>
</comment>
<name>A0A8C9RB53_SCLFO</name>
<comment type="similarity">
    <text evidence="1">Belongs to the ATP synthase subunit s family.</text>
</comment>
<accession>A0A8C9RB53</accession>
<dbReference type="GO" id="GO:0031146">
    <property type="term" value="P:SCF-dependent proteasomal ubiquitin-dependent protein catabolic process"/>
    <property type="evidence" value="ECO:0007669"/>
    <property type="project" value="TreeGrafter"/>
</dbReference>
<reference evidence="6" key="2">
    <citation type="submission" date="2025-08" db="UniProtKB">
        <authorList>
            <consortium name="Ensembl"/>
        </authorList>
    </citation>
    <scope>IDENTIFICATION</scope>
</reference>
<dbReference type="FunFam" id="3.80.10.10:FF:000168">
    <property type="entry name" value="Distal membrane arm assembly complex 2"/>
    <property type="match status" value="1"/>
</dbReference>
<dbReference type="AlphaFoldDB" id="A0A8C9RB53"/>
<keyword evidence="7" id="KW-1185">Reference proteome</keyword>
<sequence>MCVSVARPYSTVARSPSTPLPLRSKLLFFLSQHFYDVEQLRCLLHPKFKGWIQVSISFHTSVPLCESFTSLAYVFALWFVFSSAVARSVSHRFSGQSEWFRPNEKGKFSWDFVNFQEHPIEEVDVSGTVINCTGLDNLGTAKNLRTLSLRGCREVDDWFLSRLHIFQESLEELNLSGCPRISVGGLCALHHLRKLRKLDLSSLPRVQNPGLVRILLEEVLPHCHITGVEYDEGLQAFQEEKDSEALSSTGTGA</sequence>
<dbReference type="InterPro" id="IPR032675">
    <property type="entry name" value="LRR_dom_sf"/>
</dbReference>
<proteinExistence type="inferred from homology"/>
<dbReference type="Proteomes" id="UP000694397">
    <property type="component" value="Chromosome 10"/>
</dbReference>
<organism evidence="6 7">
    <name type="scientific">Scleropages formosus</name>
    <name type="common">Asian bonytongue</name>
    <name type="synonym">Osteoglossum formosum</name>
    <dbReference type="NCBI Taxonomy" id="113540"/>
    <lineage>
        <taxon>Eukaryota</taxon>
        <taxon>Metazoa</taxon>
        <taxon>Chordata</taxon>
        <taxon>Craniata</taxon>
        <taxon>Vertebrata</taxon>
        <taxon>Euteleostomi</taxon>
        <taxon>Actinopterygii</taxon>
        <taxon>Neopterygii</taxon>
        <taxon>Teleostei</taxon>
        <taxon>Osteoglossocephala</taxon>
        <taxon>Osteoglossomorpha</taxon>
        <taxon>Osteoglossiformes</taxon>
        <taxon>Osteoglossidae</taxon>
        <taxon>Scleropages</taxon>
    </lineage>
</organism>
<evidence type="ECO:0000256" key="2">
    <source>
        <dbReference type="ARBA" id="ARBA00057777"/>
    </source>
</evidence>
<evidence type="ECO:0000256" key="5">
    <source>
        <dbReference type="ARBA" id="ARBA00076566"/>
    </source>
</evidence>
<dbReference type="Gene3D" id="3.80.10.10">
    <property type="entry name" value="Ribonuclease Inhibitor"/>
    <property type="match status" value="1"/>
</dbReference>
<reference evidence="6 7" key="1">
    <citation type="submission" date="2019-04" db="EMBL/GenBank/DDBJ databases">
        <authorList>
            <consortium name="Wellcome Sanger Institute Data Sharing"/>
        </authorList>
    </citation>
    <scope>NUCLEOTIDE SEQUENCE [LARGE SCALE GENOMIC DNA]</scope>
</reference>
<evidence type="ECO:0000256" key="4">
    <source>
        <dbReference type="ARBA" id="ARBA00072316"/>
    </source>
</evidence>
<evidence type="ECO:0000256" key="3">
    <source>
        <dbReference type="ARBA" id="ARBA00062608"/>
    </source>
</evidence>
<dbReference type="GO" id="GO:0019005">
    <property type="term" value="C:SCF ubiquitin ligase complex"/>
    <property type="evidence" value="ECO:0007669"/>
    <property type="project" value="TreeGrafter"/>
</dbReference>
<dbReference type="PANTHER" id="PTHR13318:SF169">
    <property type="entry name" value="F-BOX AND LEUCINE-RICH REPEAT PROTEIN 9"/>
    <property type="match status" value="1"/>
</dbReference>
<gene>
    <name evidence="6" type="primary">dmac2</name>
</gene>
<comment type="subunit">
    <text evidence="3">Interacts with incompletely assembled mitochondrial NADH:ubiquinone oxidoreductase complex (complex I).</text>
</comment>
<evidence type="ECO:0000313" key="7">
    <source>
        <dbReference type="Proteomes" id="UP000694397"/>
    </source>
</evidence>
<dbReference type="Ensembl" id="ENSSFOT00015010966.2">
    <property type="protein sequence ID" value="ENSSFOP00015010819.2"/>
    <property type="gene ID" value="ENSSFOG00015007022.2"/>
</dbReference>
<dbReference type="PANTHER" id="PTHR13318">
    <property type="entry name" value="PARTNER OF PAIRED, ISOFORM B-RELATED"/>
    <property type="match status" value="1"/>
</dbReference>
<dbReference type="SUPFAM" id="SSF52047">
    <property type="entry name" value="RNI-like"/>
    <property type="match status" value="1"/>
</dbReference>
<evidence type="ECO:0000313" key="6">
    <source>
        <dbReference type="Ensembl" id="ENSSFOP00015010819.2"/>
    </source>
</evidence>
<evidence type="ECO:0000256" key="1">
    <source>
        <dbReference type="ARBA" id="ARBA00006901"/>
    </source>
</evidence>